<dbReference type="Proteomes" id="UP001589693">
    <property type="component" value="Unassembled WGS sequence"/>
</dbReference>
<keyword evidence="1" id="KW-0732">Signal</keyword>
<dbReference type="EMBL" id="JBHLZU010000034">
    <property type="protein sequence ID" value="MFB9909438.1"/>
    <property type="molecule type" value="Genomic_DNA"/>
</dbReference>
<proteinExistence type="predicted"/>
<comment type="caution">
    <text evidence="2">The sequence shown here is derived from an EMBL/GenBank/DDBJ whole genome shotgun (WGS) entry which is preliminary data.</text>
</comment>
<organism evidence="2 3">
    <name type="scientific">Allokutzneria oryzae</name>
    <dbReference type="NCBI Taxonomy" id="1378989"/>
    <lineage>
        <taxon>Bacteria</taxon>
        <taxon>Bacillati</taxon>
        <taxon>Actinomycetota</taxon>
        <taxon>Actinomycetes</taxon>
        <taxon>Pseudonocardiales</taxon>
        <taxon>Pseudonocardiaceae</taxon>
        <taxon>Allokutzneria</taxon>
    </lineage>
</organism>
<evidence type="ECO:0008006" key="4">
    <source>
        <dbReference type="Google" id="ProtNLM"/>
    </source>
</evidence>
<dbReference type="RefSeq" id="WP_377862352.1">
    <property type="nucleotide sequence ID" value="NZ_JBHLZU010000034.1"/>
</dbReference>
<evidence type="ECO:0000313" key="3">
    <source>
        <dbReference type="Proteomes" id="UP001589693"/>
    </source>
</evidence>
<reference evidence="2 3" key="1">
    <citation type="submission" date="2024-09" db="EMBL/GenBank/DDBJ databases">
        <authorList>
            <person name="Sun Q."/>
            <person name="Mori K."/>
        </authorList>
    </citation>
    <scope>NUCLEOTIDE SEQUENCE [LARGE SCALE GENOMIC DNA]</scope>
    <source>
        <strain evidence="2 3">TBRC 7907</strain>
    </source>
</reference>
<evidence type="ECO:0000256" key="1">
    <source>
        <dbReference type="SAM" id="SignalP"/>
    </source>
</evidence>
<feature type="signal peptide" evidence="1">
    <location>
        <begin position="1"/>
        <end position="27"/>
    </location>
</feature>
<gene>
    <name evidence="2" type="ORF">ACFFQA_36350</name>
</gene>
<feature type="chain" id="PRO_5045769271" description="Secreted protein" evidence="1">
    <location>
        <begin position="28"/>
        <end position="123"/>
    </location>
</feature>
<accession>A0ABV6A8N2</accession>
<protein>
    <recommendedName>
        <fullName evidence="4">Secreted protein</fullName>
    </recommendedName>
</protein>
<evidence type="ECO:0000313" key="2">
    <source>
        <dbReference type="EMBL" id="MFB9909438.1"/>
    </source>
</evidence>
<keyword evidence="3" id="KW-1185">Reference proteome</keyword>
<sequence length="123" mass="13099">MTKKRCFTALTAGVVIGGALLSPGAAAAESAVDVITARPACGDVKDVSYRTGEAHWTITCTGGWTRVNGWVKDKLPFLGCAEVYGTWADGADFGTVKTCWPEGPKQFNKSHRGMGAQIFFRVV</sequence>
<name>A0ABV6A8N2_9PSEU</name>